<evidence type="ECO:0000313" key="2">
    <source>
        <dbReference type="EMBL" id="RJE26926.1"/>
    </source>
</evidence>
<dbReference type="STRING" id="2070753.A0A3A2ZV41"/>
<dbReference type="Proteomes" id="UP000266188">
    <property type="component" value="Unassembled WGS sequence"/>
</dbReference>
<feature type="domain" description="N-acetyltransferase" evidence="1">
    <location>
        <begin position="80"/>
        <end position="208"/>
    </location>
</feature>
<dbReference type="EMBL" id="MVGC01000012">
    <property type="protein sequence ID" value="RJE26926.1"/>
    <property type="molecule type" value="Genomic_DNA"/>
</dbReference>
<dbReference type="CDD" id="cd04301">
    <property type="entry name" value="NAT_SF"/>
    <property type="match status" value="1"/>
</dbReference>
<keyword evidence="2" id="KW-0808">Transferase</keyword>
<gene>
    <name evidence="2" type="ORF">PHISCL_00733</name>
</gene>
<dbReference type="GO" id="GO:0016747">
    <property type="term" value="F:acyltransferase activity, transferring groups other than amino-acyl groups"/>
    <property type="evidence" value="ECO:0007669"/>
    <property type="project" value="InterPro"/>
</dbReference>
<organism evidence="2 3">
    <name type="scientific">Aspergillus sclerotialis</name>
    <dbReference type="NCBI Taxonomy" id="2070753"/>
    <lineage>
        <taxon>Eukaryota</taxon>
        <taxon>Fungi</taxon>
        <taxon>Dikarya</taxon>
        <taxon>Ascomycota</taxon>
        <taxon>Pezizomycotina</taxon>
        <taxon>Eurotiomycetes</taxon>
        <taxon>Eurotiomycetidae</taxon>
        <taxon>Eurotiales</taxon>
        <taxon>Aspergillaceae</taxon>
        <taxon>Aspergillus</taxon>
        <taxon>Aspergillus subgen. Polypaecilum</taxon>
    </lineage>
</organism>
<accession>A0A3A2ZV41</accession>
<dbReference type="SUPFAM" id="SSF55729">
    <property type="entry name" value="Acyl-CoA N-acyltransferases (Nat)"/>
    <property type="match status" value="1"/>
</dbReference>
<protein>
    <submittedName>
        <fullName evidence="2">Acetyltransferase GNAT family</fullName>
    </submittedName>
</protein>
<dbReference type="PANTHER" id="PTHR42791:SF17">
    <property type="entry name" value="ACETYLTRANSFERASE, GNAT FAMILY FAMILY (AFU_ORTHOLOGUE AFUA_8G05690)"/>
    <property type="match status" value="1"/>
</dbReference>
<name>A0A3A2ZV41_9EURO</name>
<dbReference type="InterPro" id="IPR000182">
    <property type="entry name" value="GNAT_dom"/>
</dbReference>
<dbReference type="PANTHER" id="PTHR42791">
    <property type="entry name" value="GNAT FAMILY ACETYLTRANSFERASE"/>
    <property type="match status" value="1"/>
</dbReference>
<dbReference type="Gene3D" id="3.40.630.30">
    <property type="match status" value="1"/>
</dbReference>
<dbReference type="PROSITE" id="PS51186">
    <property type="entry name" value="GNAT"/>
    <property type="match status" value="1"/>
</dbReference>
<evidence type="ECO:0000259" key="1">
    <source>
        <dbReference type="PROSITE" id="PS51186"/>
    </source>
</evidence>
<dbReference type="OrthoDB" id="2744543at2759"/>
<reference evidence="3" key="1">
    <citation type="submission" date="2017-02" db="EMBL/GenBank/DDBJ databases">
        <authorList>
            <person name="Tafer H."/>
            <person name="Lopandic K."/>
        </authorList>
    </citation>
    <scope>NUCLEOTIDE SEQUENCE [LARGE SCALE GENOMIC DNA]</scope>
    <source>
        <strain evidence="3">CBS 366.77</strain>
    </source>
</reference>
<proteinExistence type="predicted"/>
<sequence length="210" mass="23859">MAIEIHPATPQDAPALAEVFLAAFCDSFNRSLFPVTPDVREWWVKLFTDTCVKPQSGDILLKAVDTSAKTETGEEVIAAFAIWNLPPNDPDAVNQVKHDAPKWPESSDRALCDRFFGRMEEMREKIVGGRRHYYLDMLGTHPDYHGRGIGSKLLKWGLEKADRDNLETYLSASPLGRPLYEKNGFNLLHIDEFRSDYAQAYMLRPKMRSG</sequence>
<dbReference type="InterPro" id="IPR016181">
    <property type="entry name" value="Acyl_CoA_acyltransferase"/>
</dbReference>
<comment type="caution">
    <text evidence="2">The sequence shown here is derived from an EMBL/GenBank/DDBJ whole genome shotgun (WGS) entry which is preliminary data.</text>
</comment>
<evidence type="ECO:0000313" key="3">
    <source>
        <dbReference type="Proteomes" id="UP000266188"/>
    </source>
</evidence>
<dbReference type="InterPro" id="IPR052523">
    <property type="entry name" value="Trichothecene_AcTrans"/>
</dbReference>
<dbReference type="AlphaFoldDB" id="A0A3A2ZV41"/>
<dbReference type="Pfam" id="PF13508">
    <property type="entry name" value="Acetyltransf_7"/>
    <property type="match status" value="1"/>
</dbReference>
<keyword evidence="3" id="KW-1185">Reference proteome</keyword>